<proteinExistence type="predicted"/>
<feature type="transmembrane region" description="Helical" evidence="3">
    <location>
        <begin position="57"/>
        <end position="76"/>
    </location>
</feature>
<dbReference type="InterPro" id="IPR012683">
    <property type="entry name" value="CHP02302_TM"/>
</dbReference>
<accession>A0A1H8KXJ9</accession>
<protein>
    <submittedName>
        <fullName evidence="4">TIGR02302 family protein</fullName>
    </submittedName>
</protein>
<dbReference type="EMBL" id="FOCE01000010">
    <property type="protein sequence ID" value="SEN97670.1"/>
    <property type="molecule type" value="Genomic_DNA"/>
</dbReference>
<evidence type="ECO:0000256" key="1">
    <source>
        <dbReference type="SAM" id="Coils"/>
    </source>
</evidence>
<dbReference type="RefSeq" id="WP_091302938.1">
    <property type="nucleotide sequence ID" value="NZ_FOCE01000010.1"/>
</dbReference>
<feature type="coiled-coil region" evidence="1">
    <location>
        <begin position="487"/>
        <end position="601"/>
    </location>
</feature>
<reference evidence="4 5" key="1">
    <citation type="submission" date="2016-10" db="EMBL/GenBank/DDBJ databases">
        <authorList>
            <person name="de Groot N.N."/>
        </authorList>
    </citation>
    <scope>NUCLEOTIDE SEQUENCE [LARGE SCALE GENOMIC DNA]</scope>
    <source>
        <strain evidence="4 5">DSM 3857</strain>
    </source>
</reference>
<feature type="region of interest" description="Disordered" evidence="2">
    <location>
        <begin position="638"/>
        <end position="657"/>
    </location>
</feature>
<sequence length="817" mass="89152">MADTSSPEVMRRIRWPLRLTWAGLWAERLSRAFWPLWSVLLATLAVLAFGVPDMLPLEAAWALLVAAVAGGLWSVWHGARQFRRPRRAEALARLDASLPGQPISALADDQAIGSTDPASVAVWQAHRSRMAARAAQARAVRPDLHLAPRDPFGLRYLALTALVVALMFGSLWRVAAVGGLAPGSAEAMKAGPTWEGWAQPPLHTGKPALYLNDIPAGPLSLPKGTRVQVRLYGPVGALTLSETVSGATTPPPASDLAQKFEVMQDGAVAINGTGGRVWQVVALPDHAPKIRVTGAVTRERDGKMRLPFAVEDDHGVTGGSATVTLDLPQVTRAYGLAMEPEPRDPLVLDLPLPISGNRATFEEALVEDISQHPFANLPVEIRLSATDAMGQTGNAEVVKVVLPGKRFFDPLAAAIIELRRDLLWNRAGAPRVVQIFRAITHLPEGLVRDEKTFARLQAALARLDADAASLAPKLRDELAAELWQIALLVEEGDLASARARLQRAQDRLNEAIRNGADPAEIQNLMDELREATRDYLQMLADQAQRNPDRDMAENQQRMEMTGDQIQEMMDEIQRLLEEGKMDEAAQAMAILQQLLENMQITEGGSGGQGGPTMPGMGELQDTLRDQQGLSDEAFRELQQGDSGQQPGQEPGEGGTLADRQGALQNQLDRLNGDRLPGAGTEKGEAGRQALDEAEREMQEAERALRDGDLSGALDRQAEAMDRMRDGMRALGDAQAEQQRQEQGDGQAQGRSDPGNQRDPLGRQQGEAGRIGSDRNLLQGQDVYRRAQDLLDEIRRRAGEQQRAETERDYLKRLLDLF</sequence>
<evidence type="ECO:0000256" key="3">
    <source>
        <dbReference type="SAM" id="Phobius"/>
    </source>
</evidence>
<keyword evidence="3" id="KW-0812">Transmembrane</keyword>
<name>A0A1H8KXJ9_9RHOB</name>
<organism evidence="4 5">
    <name type="scientific">Gemmobacter aquatilis</name>
    <dbReference type="NCBI Taxonomy" id="933059"/>
    <lineage>
        <taxon>Bacteria</taxon>
        <taxon>Pseudomonadati</taxon>
        <taxon>Pseudomonadota</taxon>
        <taxon>Alphaproteobacteria</taxon>
        <taxon>Rhodobacterales</taxon>
        <taxon>Paracoccaceae</taxon>
        <taxon>Gemmobacter</taxon>
    </lineage>
</organism>
<evidence type="ECO:0000313" key="5">
    <source>
        <dbReference type="Proteomes" id="UP000198761"/>
    </source>
</evidence>
<keyword evidence="3" id="KW-0472">Membrane</keyword>
<feature type="compositionally biased region" description="Low complexity" evidence="2">
    <location>
        <begin position="639"/>
        <end position="649"/>
    </location>
</feature>
<keyword evidence="5" id="KW-1185">Reference proteome</keyword>
<dbReference type="Proteomes" id="UP000198761">
    <property type="component" value="Unassembled WGS sequence"/>
</dbReference>
<dbReference type="AlphaFoldDB" id="A0A1H8KXJ9"/>
<feature type="region of interest" description="Disordered" evidence="2">
    <location>
        <begin position="669"/>
        <end position="781"/>
    </location>
</feature>
<dbReference type="STRING" id="933059.SAMN04488103_11025"/>
<keyword evidence="1" id="KW-0175">Coiled coil</keyword>
<gene>
    <name evidence="4" type="ORF">SAMN04488103_11025</name>
</gene>
<feature type="transmembrane region" description="Helical" evidence="3">
    <location>
        <begin position="156"/>
        <end position="175"/>
    </location>
</feature>
<evidence type="ECO:0000313" key="4">
    <source>
        <dbReference type="EMBL" id="SEN97670.1"/>
    </source>
</evidence>
<feature type="compositionally biased region" description="Basic and acidic residues" evidence="2">
    <location>
        <begin position="681"/>
        <end position="708"/>
    </location>
</feature>
<evidence type="ECO:0000256" key="2">
    <source>
        <dbReference type="SAM" id="MobiDB-lite"/>
    </source>
</evidence>
<keyword evidence="3" id="KW-1133">Transmembrane helix</keyword>
<dbReference type="OrthoDB" id="8477685at2"/>
<feature type="transmembrane region" description="Helical" evidence="3">
    <location>
        <begin position="32"/>
        <end position="51"/>
    </location>
</feature>
<dbReference type="Pfam" id="PF13779">
    <property type="entry name" value="DUF4175"/>
    <property type="match status" value="1"/>
</dbReference>
<feature type="compositionally biased region" description="Basic and acidic residues" evidence="2">
    <location>
        <begin position="715"/>
        <end position="727"/>
    </location>
</feature>